<dbReference type="AlphaFoldDB" id="A0A9X3J6U9"/>
<gene>
    <name evidence="1" type="ORF">OU798_15850</name>
</gene>
<organism evidence="1 2">
    <name type="scientific">Draconibacterium aestuarii</name>
    <dbReference type="NCBI Taxonomy" id="2998507"/>
    <lineage>
        <taxon>Bacteria</taxon>
        <taxon>Pseudomonadati</taxon>
        <taxon>Bacteroidota</taxon>
        <taxon>Bacteroidia</taxon>
        <taxon>Marinilabiliales</taxon>
        <taxon>Prolixibacteraceae</taxon>
        <taxon>Draconibacterium</taxon>
    </lineage>
</organism>
<name>A0A9X3J6U9_9BACT</name>
<dbReference type="SUPFAM" id="SSF102891">
    <property type="entry name" value="Hypothetical protein Ta1206"/>
    <property type="match status" value="1"/>
</dbReference>
<dbReference type="Gene3D" id="3.30.1980.10">
    <property type="entry name" value="Hypothetical protein YunC"/>
    <property type="match status" value="1"/>
</dbReference>
<evidence type="ECO:0000313" key="2">
    <source>
        <dbReference type="Proteomes" id="UP001145087"/>
    </source>
</evidence>
<evidence type="ECO:0000313" key="1">
    <source>
        <dbReference type="EMBL" id="MCY1721828.1"/>
    </source>
</evidence>
<dbReference type="EMBL" id="JAPOHD010000029">
    <property type="protein sequence ID" value="MCY1721828.1"/>
    <property type="molecule type" value="Genomic_DNA"/>
</dbReference>
<dbReference type="InterPro" id="IPR014931">
    <property type="entry name" value="DUF1805"/>
</dbReference>
<comment type="caution">
    <text evidence="1">The sequence shown here is derived from an EMBL/GenBank/DDBJ whole genome shotgun (WGS) entry which is preliminary data.</text>
</comment>
<protein>
    <submittedName>
        <fullName evidence="1">DUF1805 domain-containing protein</fullName>
    </submittedName>
</protein>
<dbReference type="RefSeq" id="WP_343334157.1">
    <property type="nucleotide sequence ID" value="NZ_JAPOHD010000029.1"/>
</dbReference>
<sequence>MNFEGKEFTAYSIPTTNTNVLLIEAEKGMLGCGYLNIEIANKVNDVCAIVTGVKTPDDMLSAKVVAVSNEAAKMGIKEGMTGKEALLLMS</sequence>
<accession>A0A9X3J6U9</accession>
<reference evidence="1" key="1">
    <citation type="submission" date="2022-11" db="EMBL/GenBank/DDBJ databases">
        <title>Marilongibacter aestuarii gen. nov., sp. nov., isolated from tidal flat sediment.</title>
        <authorList>
            <person name="Jiayan W."/>
        </authorList>
    </citation>
    <scope>NUCLEOTIDE SEQUENCE</scope>
    <source>
        <strain evidence="1">Z1-6</strain>
    </source>
</reference>
<dbReference type="Proteomes" id="UP001145087">
    <property type="component" value="Unassembled WGS sequence"/>
</dbReference>
<proteinExistence type="predicted"/>
<keyword evidence="2" id="KW-1185">Reference proteome</keyword>
<dbReference type="Pfam" id="PF08827">
    <property type="entry name" value="DUF1805"/>
    <property type="match status" value="1"/>
</dbReference>
<dbReference type="InterPro" id="IPR036493">
    <property type="entry name" value="YunC_sf"/>
</dbReference>